<dbReference type="AlphaFoldDB" id="A0A0S4QRH2"/>
<feature type="compositionally biased region" description="Basic residues" evidence="1">
    <location>
        <begin position="212"/>
        <end position="228"/>
    </location>
</feature>
<organism evidence="2 3">
    <name type="scientific">Parafrankia irregularis</name>
    <dbReference type="NCBI Taxonomy" id="795642"/>
    <lineage>
        <taxon>Bacteria</taxon>
        <taxon>Bacillati</taxon>
        <taxon>Actinomycetota</taxon>
        <taxon>Actinomycetes</taxon>
        <taxon>Frankiales</taxon>
        <taxon>Frankiaceae</taxon>
        <taxon>Parafrankia</taxon>
    </lineage>
</organism>
<proteinExistence type="predicted"/>
<feature type="compositionally biased region" description="Low complexity" evidence="1">
    <location>
        <begin position="7"/>
        <end position="19"/>
    </location>
</feature>
<reference evidence="3" key="1">
    <citation type="submission" date="2015-11" db="EMBL/GenBank/DDBJ databases">
        <authorList>
            <person name="Varghese N."/>
        </authorList>
    </citation>
    <scope>NUCLEOTIDE SEQUENCE [LARGE SCALE GENOMIC DNA]</scope>
    <source>
        <strain evidence="3">DSM 45899</strain>
    </source>
</reference>
<evidence type="ECO:0000313" key="2">
    <source>
        <dbReference type="EMBL" id="CUU57801.1"/>
    </source>
</evidence>
<feature type="region of interest" description="Disordered" evidence="1">
    <location>
        <begin position="158"/>
        <end position="255"/>
    </location>
</feature>
<dbReference type="EMBL" id="FAOZ01000015">
    <property type="protein sequence ID" value="CUU57801.1"/>
    <property type="molecule type" value="Genomic_DNA"/>
</dbReference>
<sequence>MDAASRALTAGTAGLVGAVSTRQGGRTTKREPRPMRVSRSLACGPDCRGQRRPRCHPPGRGGHLPPDQRTGSPAPATVARGSQPATRPLQVAIDHAVGRTLPATVATRQRWDKYAWDLTMPSGPMDPRRGGTTAIPNGRPIYPVPWPMAAADRAPHPVRQDGPGAGRAGRRAGPGCGTGPARRVRARRYLDGRPRPTGRSRTVGWSVSRFRSGGRNRPGRSCPRRSCPRRSYPGRGRTVSSGPCCAGARVRRLSG</sequence>
<feature type="region of interest" description="Disordered" evidence="1">
    <location>
        <begin position="1"/>
        <end position="87"/>
    </location>
</feature>
<name>A0A0S4QRH2_9ACTN</name>
<evidence type="ECO:0000313" key="3">
    <source>
        <dbReference type="Proteomes" id="UP000198802"/>
    </source>
</evidence>
<protein>
    <submittedName>
        <fullName evidence="2">Uncharacterized protein</fullName>
    </submittedName>
</protein>
<keyword evidence="3" id="KW-1185">Reference proteome</keyword>
<gene>
    <name evidence="2" type="ORF">Ga0074812_1152</name>
</gene>
<evidence type="ECO:0000256" key="1">
    <source>
        <dbReference type="SAM" id="MobiDB-lite"/>
    </source>
</evidence>
<accession>A0A0S4QRH2</accession>
<dbReference type="Proteomes" id="UP000198802">
    <property type="component" value="Unassembled WGS sequence"/>
</dbReference>
<feature type="compositionally biased region" description="Gly residues" evidence="1">
    <location>
        <begin position="163"/>
        <end position="178"/>
    </location>
</feature>